<dbReference type="EC" id="2.7.11.1" evidence="2"/>
<dbReference type="PANTHER" id="PTHR48055">
    <property type="entry name" value="LEUCINE-RICH REPEAT RECEPTOR PROTEIN KINASE EMS1"/>
    <property type="match status" value="1"/>
</dbReference>
<keyword evidence="14 22" id="KW-1133">Transmembrane helix</keyword>
<dbReference type="Gene3D" id="3.30.200.20">
    <property type="entry name" value="Phosphorylase Kinase, domain 1"/>
    <property type="match status" value="1"/>
</dbReference>
<comment type="catalytic activity">
    <reaction evidence="19">
        <text>L-seryl-[protein] + ATP = O-phospho-L-seryl-[protein] + ADP + H(+)</text>
        <dbReference type="Rhea" id="RHEA:17989"/>
        <dbReference type="Rhea" id="RHEA-COMP:9863"/>
        <dbReference type="Rhea" id="RHEA-COMP:11604"/>
        <dbReference type="ChEBI" id="CHEBI:15378"/>
        <dbReference type="ChEBI" id="CHEBI:29999"/>
        <dbReference type="ChEBI" id="CHEBI:30616"/>
        <dbReference type="ChEBI" id="CHEBI:83421"/>
        <dbReference type="ChEBI" id="CHEBI:456216"/>
        <dbReference type="EC" id="2.7.11.1"/>
    </reaction>
</comment>
<keyword evidence="12" id="KW-0418">Kinase</keyword>
<keyword evidence="16" id="KW-0675">Receptor</keyword>
<keyword evidence="13 20" id="KW-0067">ATP-binding</keyword>
<evidence type="ECO:0000256" key="8">
    <source>
        <dbReference type="ARBA" id="ARBA00022692"/>
    </source>
</evidence>
<dbReference type="PROSITE" id="PS00108">
    <property type="entry name" value="PROTEIN_KINASE_ST"/>
    <property type="match status" value="1"/>
</dbReference>
<dbReference type="FunFam" id="3.30.200.20:FF:000432">
    <property type="entry name" value="LRR receptor-like serine/threonine-protein kinase EFR"/>
    <property type="match status" value="1"/>
</dbReference>
<evidence type="ECO:0000256" key="19">
    <source>
        <dbReference type="ARBA" id="ARBA00048679"/>
    </source>
</evidence>
<keyword evidence="4 21" id="KW-0723">Serine/threonine-protein kinase</keyword>
<comment type="catalytic activity">
    <reaction evidence="18">
        <text>L-threonyl-[protein] + ATP = O-phospho-L-threonyl-[protein] + ADP + H(+)</text>
        <dbReference type="Rhea" id="RHEA:46608"/>
        <dbReference type="Rhea" id="RHEA-COMP:11060"/>
        <dbReference type="Rhea" id="RHEA-COMP:11605"/>
        <dbReference type="ChEBI" id="CHEBI:15378"/>
        <dbReference type="ChEBI" id="CHEBI:30013"/>
        <dbReference type="ChEBI" id="CHEBI:30616"/>
        <dbReference type="ChEBI" id="CHEBI:61977"/>
        <dbReference type="ChEBI" id="CHEBI:456216"/>
        <dbReference type="EC" id="2.7.11.1"/>
    </reaction>
</comment>
<evidence type="ECO:0000256" key="1">
    <source>
        <dbReference type="ARBA" id="ARBA00004162"/>
    </source>
</evidence>
<dbReference type="GO" id="GO:0005524">
    <property type="term" value="F:ATP binding"/>
    <property type="evidence" value="ECO:0007669"/>
    <property type="project" value="UniProtKB-UniRule"/>
</dbReference>
<evidence type="ECO:0000256" key="3">
    <source>
        <dbReference type="ARBA" id="ARBA00022475"/>
    </source>
</evidence>
<evidence type="ECO:0000256" key="9">
    <source>
        <dbReference type="ARBA" id="ARBA00022729"/>
    </source>
</evidence>
<keyword evidence="11 20" id="KW-0547">Nucleotide-binding</keyword>
<comment type="caution">
    <text evidence="24">The sequence shown here is derived from an EMBL/GenBank/DDBJ whole genome shotgun (WGS) entry which is preliminary data.</text>
</comment>
<dbReference type="Proteomes" id="UP001054252">
    <property type="component" value="Unassembled WGS sequence"/>
</dbReference>
<keyword evidence="9" id="KW-0732">Signal</keyword>
<evidence type="ECO:0000256" key="21">
    <source>
        <dbReference type="RuleBase" id="RU000304"/>
    </source>
</evidence>
<name>A0AAV5MRJ2_9ROSI</name>
<keyword evidence="8 22" id="KW-0812">Transmembrane</keyword>
<evidence type="ECO:0000313" key="24">
    <source>
        <dbReference type="EMBL" id="GKV51749.1"/>
    </source>
</evidence>
<dbReference type="PROSITE" id="PS00107">
    <property type="entry name" value="PROTEIN_KINASE_ATP"/>
    <property type="match status" value="1"/>
</dbReference>
<gene>
    <name evidence="24" type="ORF">SLEP1_g58374</name>
</gene>
<keyword evidence="25" id="KW-1185">Reference proteome</keyword>
<dbReference type="InterPro" id="IPR008271">
    <property type="entry name" value="Ser/Thr_kinase_AS"/>
</dbReference>
<evidence type="ECO:0000256" key="18">
    <source>
        <dbReference type="ARBA" id="ARBA00047899"/>
    </source>
</evidence>
<accession>A0AAV5MRJ2</accession>
<evidence type="ECO:0000256" key="11">
    <source>
        <dbReference type="ARBA" id="ARBA00022741"/>
    </source>
</evidence>
<dbReference type="FunFam" id="1.10.510.10:FF:000358">
    <property type="entry name" value="Putative leucine-rich repeat receptor-like serine/threonine-protein kinase"/>
    <property type="match status" value="1"/>
</dbReference>
<evidence type="ECO:0000259" key="23">
    <source>
        <dbReference type="PROSITE" id="PS50011"/>
    </source>
</evidence>
<evidence type="ECO:0000256" key="6">
    <source>
        <dbReference type="ARBA" id="ARBA00022614"/>
    </source>
</evidence>
<dbReference type="EMBL" id="BPVZ01000535">
    <property type="protein sequence ID" value="GKV51749.1"/>
    <property type="molecule type" value="Genomic_DNA"/>
</dbReference>
<keyword evidence="17" id="KW-0325">Glycoprotein</keyword>
<dbReference type="GO" id="GO:0004674">
    <property type="term" value="F:protein serine/threonine kinase activity"/>
    <property type="evidence" value="ECO:0007669"/>
    <property type="project" value="UniProtKB-KW"/>
</dbReference>
<evidence type="ECO:0000256" key="12">
    <source>
        <dbReference type="ARBA" id="ARBA00022777"/>
    </source>
</evidence>
<evidence type="ECO:0000256" key="5">
    <source>
        <dbReference type="ARBA" id="ARBA00022553"/>
    </source>
</evidence>
<comment type="similarity">
    <text evidence="21">Belongs to the protein kinase superfamily.</text>
</comment>
<dbReference type="SMART" id="SM00220">
    <property type="entry name" value="S_TKc"/>
    <property type="match status" value="1"/>
</dbReference>
<dbReference type="PROSITE" id="PS50011">
    <property type="entry name" value="PROTEIN_KINASE_DOM"/>
    <property type="match status" value="1"/>
</dbReference>
<keyword evidence="3" id="KW-1003">Cell membrane</keyword>
<evidence type="ECO:0000256" key="16">
    <source>
        <dbReference type="ARBA" id="ARBA00023170"/>
    </source>
</evidence>
<evidence type="ECO:0000313" key="25">
    <source>
        <dbReference type="Proteomes" id="UP001054252"/>
    </source>
</evidence>
<sequence length="373" mass="41678">MIIITVAFLMSTGTIIKSFFLFGWSKKKSKDQSSVSHLRKPFRQLSYEALLKATDRFSSSNVIGKGRFGFVYKGVLQEDGTNVAIKVLDLKHRRASKSFKAECKALRNIRHRNIVKIITCCSSIDFKGNDFKALIYELMANGSLEIWLHSSGQEANNRQGIAQSLTLLQRISIAIDVASALDYLHHNCRKPIVHCDLKPSNILLNNDMTAHVGDFGLARIISGPRKPKVRRSIGVRGTIGYTAPEYGMGREVTVQGDVYSYGILVLEMMTGKRPTDSLFEGGLNLHNYAKTVLPDQVMEIADPKLVHEAQAATINNQIRVRARSHSPRDCLISMIRIGVACSVESPQDRMTISAVLTELHLIRNNLLRNQAHY</sequence>
<dbReference type="AlphaFoldDB" id="A0AAV5MRJ2"/>
<dbReference type="GO" id="GO:0005886">
    <property type="term" value="C:plasma membrane"/>
    <property type="evidence" value="ECO:0007669"/>
    <property type="project" value="UniProtKB-SubCell"/>
</dbReference>
<dbReference type="InterPro" id="IPR017441">
    <property type="entry name" value="Protein_kinase_ATP_BS"/>
</dbReference>
<keyword evidence="5" id="KW-0597">Phosphoprotein</keyword>
<dbReference type="InterPro" id="IPR011009">
    <property type="entry name" value="Kinase-like_dom_sf"/>
</dbReference>
<proteinExistence type="inferred from homology"/>
<evidence type="ECO:0000256" key="13">
    <source>
        <dbReference type="ARBA" id="ARBA00022840"/>
    </source>
</evidence>
<feature type="domain" description="Protein kinase" evidence="23">
    <location>
        <begin position="57"/>
        <end position="363"/>
    </location>
</feature>
<dbReference type="PANTHER" id="PTHR48055:SF55">
    <property type="entry name" value="PROTEIN KINASE DOMAIN-CONTAINING PROTEIN"/>
    <property type="match status" value="1"/>
</dbReference>
<dbReference type="CDD" id="cd14066">
    <property type="entry name" value="STKc_IRAK"/>
    <property type="match status" value="1"/>
</dbReference>
<keyword evidence="10" id="KW-0677">Repeat</keyword>
<evidence type="ECO:0000256" key="20">
    <source>
        <dbReference type="PROSITE-ProRule" id="PRU10141"/>
    </source>
</evidence>
<feature type="transmembrane region" description="Helical" evidence="22">
    <location>
        <begin position="6"/>
        <end position="24"/>
    </location>
</feature>
<evidence type="ECO:0000256" key="2">
    <source>
        <dbReference type="ARBA" id="ARBA00012513"/>
    </source>
</evidence>
<evidence type="ECO:0000256" key="22">
    <source>
        <dbReference type="SAM" id="Phobius"/>
    </source>
</evidence>
<evidence type="ECO:0000256" key="14">
    <source>
        <dbReference type="ARBA" id="ARBA00022989"/>
    </source>
</evidence>
<protein>
    <recommendedName>
        <fullName evidence="2">non-specific serine/threonine protein kinase</fullName>
        <ecNumber evidence="2">2.7.11.1</ecNumber>
    </recommendedName>
</protein>
<organism evidence="24 25">
    <name type="scientific">Rubroshorea leprosula</name>
    <dbReference type="NCBI Taxonomy" id="152421"/>
    <lineage>
        <taxon>Eukaryota</taxon>
        <taxon>Viridiplantae</taxon>
        <taxon>Streptophyta</taxon>
        <taxon>Embryophyta</taxon>
        <taxon>Tracheophyta</taxon>
        <taxon>Spermatophyta</taxon>
        <taxon>Magnoliopsida</taxon>
        <taxon>eudicotyledons</taxon>
        <taxon>Gunneridae</taxon>
        <taxon>Pentapetalae</taxon>
        <taxon>rosids</taxon>
        <taxon>malvids</taxon>
        <taxon>Malvales</taxon>
        <taxon>Dipterocarpaceae</taxon>
        <taxon>Rubroshorea</taxon>
    </lineage>
</organism>
<dbReference type="Pfam" id="PF07714">
    <property type="entry name" value="PK_Tyr_Ser-Thr"/>
    <property type="match status" value="1"/>
</dbReference>
<comment type="subcellular location">
    <subcellularLocation>
        <location evidence="1">Cell membrane</location>
        <topology evidence="1">Single-pass membrane protein</topology>
    </subcellularLocation>
</comment>
<dbReference type="InterPro" id="IPR000719">
    <property type="entry name" value="Prot_kinase_dom"/>
</dbReference>
<keyword evidence="15 22" id="KW-0472">Membrane</keyword>
<keyword evidence="6" id="KW-0433">Leucine-rich repeat</keyword>
<dbReference type="Gene3D" id="1.10.510.10">
    <property type="entry name" value="Transferase(Phosphotransferase) domain 1"/>
    <property type="match status" value="1"/>
</dbReference>
<feature type="binding site" evidence="20">
    <location>
        <position position="86"/>
    </location>
    <ligand>
        <name>ATP</name>
        <dbReference type="ChEBI" id="CHEBI:30616"/>
    </ligand>
</feature>
<dbReference type="InterPro" id="IPR001245">
    <property type="entry name" value="Ser-Thr/Tyr_kinase_cat_dom"/>
</dbReference>
<reference evidence="24 25" key="1">
    <citation type="journal article" date="2021" name="Commun. Biol.">
        <title>The genome of Shorea leprosula (Dipterocarpaceae) highlights the ecological relevance of drought in aseasonal tropical rainforests.</title>
        <authorList>
            <person name="Ng K.K.S."/>
            <person name="Kobayashi M.J."/>
            <person name="Fawcett J.A."/>
            <person name="Hatakeyama M."/>
            <person name="Paape T."/>
            <person name="Ng C.H."/>
            <person name="Ang C.C."/>
            <person name="Tnah L.H."/>
            <person name="Lee C.T."/>
            <person name="Nishiyama T."/>
            <person name="Sese J."/>
            <person name="O'Brien M.J."/>
            <person name="Copetti D."/>
            <person name="Mohd Noor M.I."/>
            <person name="Ong R.C."/>
            <person name="Putra M."/>
            <person name="Sireger I.Z."/>
            <person name="Indrioko S."/>
            <person name="Kosugi Y."/>
            <person name="Izuno A."/>
            <person name="Isagi Y."/>
            <person name="Lee S.L."/>
            <person name="Shimizu K.K."/>
        </authorList>
    </citation>
    <scope>NUCLEOTIDE SEQUENCE [LARGE SCALE GENOMIC DNA]</scope>
    <source>
        <strain evidence="24">214</strain>
    </source>
</reference>
<evidence type="ECO:0000256" key="17">
    <source>
        <dbReference type="ARBA" id="ARBA00023180"/>
    </source>
</evidence>
<keyword evidence="7" id="KW-0808">Transferase</keyword>
<evidence type="ECO:0000256" key="7">
    <source>
        <dbReference type="ARBA" id="ARBA00022679"/>
    </source>
</evidence>
<evidence type="ECO:0000256" key="4">
    <source>
        <dbReference type="ARBA" id="ARBA00022527"/>
    </source>
</evidence>
<dbReference type="SUPFAM" id="SSF56112">
    <property type="entry name" value="Protein kinase-like (PK-like)"/>
    <property type="match status" value="1"/>
</dbReference>
<evidence type="ECO:0000256" key="15">
    <source>
        <dbReference type="ARBA" id="ARBA00023136"/>
    </source>
</evidence>
<evidence type="ECO:0000256" key="10">
    <source>
        <dbReference type="ARBA" id="ARBA00022737"/>
    </source>
</evidence>
<dbReference type="InterPro" id="IPR051564">
    <property type="entry name" value="LRR_receptor-like_kinase"/>
</dbReference>